<sequence length="147" mass="17011">MVTIKQVSEAELEDILPLFNAYRLFYGQFINESAALDFLKDRLTKKESVIFLSYNNKVPVGFTQLYPTFSSVSLQSSLILNDLFVHKSYRNKGIAKKLLEAAKRYCGTNNYKGLALETATDNPAQYLYEKEGWQKDVHCFHYFWTAK</sequence>
<keyword evidence="5" id="KW-1185">Reference proteome</keyword>
<organism evidence="4 5">
    <name type="scientific">Maribacter chungangensis</name>
    <dbReference type="NCBI Taxonomy" id="1069117"/>
    <lineage>
        <taxon>Bacteria</taxon>
        <taxon>Pseudomonadati</taxon>
        <taxon>Bacteroidota</taxon>
        <taxon>Flavobacteriia</taxon>
        <taxon>Flavobacteriales</taxon>
        <taxon>Flavobacteriaceae</taxon>
        <taxon>Maribacter</taxon>
    </lineage>
</organism>
<evidence type="ECO:0000259" key="3">
    <source>
        <dbReference type="PROSITE" id="PS51186"/>
    </source>
</evidence>
<dbReference type="InterPro" id="IPR050680">
    <property type="entry name" value="YpeA/RimI_acetyltransf"/>
</dbReference>
<keyword evidence="2 4" id="KW-0012">Acyltransferase</keyword>
<feature type="domain" description="N-acetyltransferase" evidence="3">
    <location>
        <begin position="2"/>
        <end position="147"/>
    </location>
</feature>
<reference evidence="5" key="1">
    <citation type="journal article" date="2019" name="Int. J. Syst. Evol. Microbiol.">
        <title>The Global Catalogue of Microorganisms (GCM) 10K type strain sequencing project: providing services to taxonomists for standard genome sequencing and annotation.</title>
        <authorList>
            <consortium name="The Broad Institute Genomics Platform"/>
            <consortium name="The Broad Institute Genome Sequencing Center for Infectious Disease"/>
            <person name="Wu L."/>
            <person name="Ma J."/>
        </authorList>
    </citation>
    <scope>NUCLEOTIDE SEQUENCE [LARGE SCALE GENOMIC DNA]</scope>
    <source>
        <strain evidence="5">CCUG 61948</strain>
    </source>
</reference>
<dbReference type="GO" id="GO:0016746">
    <property type="term" value="F:acyltransferase activity"/>
    <property type="evidence" value="ECO:0007669"/>
    <property type="project" value="UniProtKB-KW"/>
</dbReference>
<proteinExistence type="predicted"/>
<dbReference type="Proteomes" id="UP001597012">
    <property type="component" value="Unassembled WGS sequence"/>
</dbReference>
<evidence type="ECO:0000256" key="2">
    <source>
        <dbReference type="ARBA" id="ARBA00023315"/>
    </source>
</evidence>
<protein>
    <submittedName>
        <fullName evidence="4">GNAT family N-acetyltransferase</fullName>
        <ecNumber evidence="4">2.3.1.-</ecNumber>
    </submittedName>
</protein>
<name>A0ABW3B3P7_9FLAO</name>
<dbReference type="PANTHER" id="PTHR43420:SF44">
    <property type="entry name" value="ACETYLTRANSFERASE YPEA"/>
    <property type="match status" value="1"/>
</dbReference>
<keyword evidence="1 4" id="KW-0808">Transferase</keyword>
<dbReference type="SUPFAM" id="SSF55729">
    <property type="entry name" value="Acyl-CoA N-acyltransferases (Nat)"/>
    <property type="match status" value="1"/>
</dbReference>
<evidence type="ECO:0000313" key="5">
    <source>
        <dbReference type="Proteomes" id="UP001597012"/>
    </source>
</evidence>
<evidence type="ECO:0000313" key="4">
    <source>
        <dbReference type="EMBL" id="MFD0797710.1"/>
    </source>
</evidence>
<dbReference type="EC" id="2.3.1.-" evidence="4"/>
<dbReference type="CDD" id="cd04301">
    <property type="entry name" value="NAT_SF"/>
    <property type="match status" value="1"/>
</dbReference>
<dbReference type="Pfam" id="PF00583">
    <property type="entry name" value="Acetyltransf_1"/>
    <property type="match status" value="1"/>
</dbReference>
<dbReference type="PROSITE" id="PS51186">
    <property type="entry name" value="GNAT"/>
    <property type="match status" value="1"/>
</dbReference>
<gene>
    <name evidence="4" type="ORF">ACFQZJ_09575</name>
</gene>
<evidence type="ECO:0000256" key="1">
    <source>
        <dbReference type="ARBA" id="ARBA00022679"/>
    </source>
</evidence>
<dbReference type="Gene3D" id="3.40.630.30">
    <property type="match status" value="1"/>
</dbReference>
<dbReference type="RefSeq" id="WP_379934144.1">
    <property type="nucleotide sequence ID" value="NZ_JBHTHY010000006.1"/>
</dbReference>
<comment type="caution">
    <text evidence="4">The sequence shown here is derived from an EMBL/GenBank/DDBJ whole genome shotgun (WGS) entry which is preliminary data.</text>
</comment>
<dbReference type="EMBL" id="JBHTHY010000006">
    <property type="protein sequence ID" value="MFD0797710.1"/>
    <property type="molecule type" value="Genomic_DNA"/>
</dbReference>
<accession>A0ABW3B3P7</accession>
<dbReference type="InterPro" id="IPR016181">
    <property type="entry name" value="Acyl_CoA_acyltransferase"/>
</dbReference>
<dbReference type="PANTHER" id="PTHR43420">
    <property type="entry name" value="ACETYLTRANSFERASE"/>
    <property type="match status" value="1"/>
</dbReference>
<dbReference type="InterPro" id="IPR000182">
    <property type="entry name" value="GNAT_dom"/>
</dbReference>